<dbReference type="PANTHER" id="PTHR18937">
    <property type="entry name" value="STRUCTURAL MAINTENANCE OF CHROMOSOMES SMC FAMILY MEMBER"/>
    <property type="match status" value="1"/>
</dbReference>
<dbReference type="EMBL" id="JAVMIP010000023">
    <property type="protein sequence ID" value="MDS3862160.1"/>
    <property type="molecule type" value="Genomic_DNA"/>
</dbReference>
<evidence type="ECO:0000256" key="7">
    <source>
        <dbReference type="SAM" id="MobiDB-lite"/>
    </source>
</evidence>
<sequence>MYVKQLELTNFKSFGGTTAIPLLPGFTVVSGPNGSGKSNLLDALLFALGLSGSKGMRAERLPDLVNHSQTRRGHSVVETRVVVTFALEPHEIPQATLSTADSPVQPTEPTESPQILEWQVTRKLRVTKQGTYTSTYLLNDQACTLNELHNQLQQLRIYPQGYNVVLQGDVTGIISMNSKQRREIIDELAGVADFDRKINQAREKLDTVKEREERFRIVEQELIQQRDRLQRDRVQAEKYKVLRQELETKQEWSRVLAWQTVQQQIKQLQTQIQVGEKSQAQLQSQLTQLTTQINTDTKNLETLNRQVKALGEDELIKLQTQLAQKQAEQRQLSRQQTELKQTQLHQAEELRNLQINLQTEQTQLETLKKQQKQLEAEQIQPQQKACQIALQELEASRNQAKDLNAAAQAWMQEHTQLRTEINQLATILEPQRLEQSRLQERQSQLERQISEQTQALAEIESELAIVQDEMATAETLLAPEQTEIQRLAQQIAQTQEQLQLNQQTRERLQREQREKQRQLDKLEAQQLAIQETQGTQATRLILQAQLPGVIGTVAQLGRVETAYQLALEIAAGGRLGQIVVEDDAVAAAGIEILKRERGGRATFLPLTKMQSPRNLPNLNLPGLVDYALNLIEFERRLLPIFAYVFGQTLVFEDLSSARRYIGQHRIVTLDGELLETSGAMSGGSRQQSSLHFGKSEAQESNEVRELRHRLAEIDRLLSRLETDLSSQQVKLQQATQDLTEKREQLRDLDQQQNQLKTSAQALTRQQQQIQTQLSQNQTELTATLAKYQQLTTDLPQQEGRLTQLRETLAKLEESQTHNEWQTLQDQVQQKERAWQTLDATLRGLERQKQDLIYHYQRQETQIQQHQARIATLQQQQTQALHQATQFETEISRGLAQVSDLEQQIRGLETQMGEIKQQRDQQEYQLRQAQTQQQTTQWQLQNLSETQAQKAAELKTLTEQTPPNLPPELPEIPADLTLPQLQEQILNLEKRLRAMEPVNMRAIEEYEHTQTRLDELSQKLAVLDSERTEVLLRIENFTTLRHQAFQEAFDAVNTNFQAIFATLSDGDGYLQLENAQDPFAGGLNLVAHPKGKPVQRLASMSGGEKSLTALSFIFALQRYRPSPFYAFDEVDMFLDGANVERLSNMIKQQSLTAQFIVVSLRRPMIEASQRTIGVTQARGQHTQVIGIKLQD</sequence>
<dbReference type="InterPro" id="IPR024704">
    <property type="entry name" value="SMC"/>
</dbReference>
<evidence type="ECO:0000256" key="6">
    <source>
        <dbReference type="HAMAP-Rule" id="MF_01894"/>
    </source>
</evidence>
<keyword evidence="5 6" id="KW-0238">DNA-binding</keyword>
<accession>A0AAE4FTV3</accession>
<dbReference type="InterPro" id="IPR003395">
    <property type="entry name" value="RecF/RecN/SMC_N"/>
</dbReference>
<name>A0AAE4FTV3_9CYAN</name>
<keyword evidence="10" id="KW-1185">Reference proteome</keyword>
<dbReference type="Proteomes" id="UP001268256">
    <property type="component" value="Unassembled WGS sequence"/>
</dbReference>
<dbReference type="SUPFAM" id="SSF75553">
    <property type="entry name" value="Smc hinge domain"/>
    <property type="match status" value="1"/>
</dbReference>
<evidence type="ECO:0000313" key="9">
    <source>
        <dbReference type="EMBL" id="MDS3862160.1"/>
    </source>
</evidence>
<comment type="function">
    <text evidence="6">Required for chromosome condensation and partitioning.</text>
</comment>
<feature type="coiled-coil region" evidence="6">
    <location>
        <begin position="191"/>
        <end position="532"/>
    </location>
</feature>
<dbReference type="GO" id="GO:0006260">
    <property type="term" value="P:DNA replication"/>
    <property type="evidence" value="ECO:0007669"/>
    <property type="project" value="UniProtKB-UniRule"/>
</dbReference>
<dbReference type="Pfam" id="PF06470">
    <property type="entry name" value="SMC_hinge"/>
    <property type="match status" value="1"/>
</dbReference>
<dbReference type="Gene3D" id="3.30.70.1620">
    <property type="match status" value="1"/>
</dbReference>
<dbReference type="GO" id="GO:0005694">
    <property type="term" value="C:chromosome"/>
    <property type="evidence" value="ECO:0007669"/>
    <property type="project" value="InterPro"/>
</dbReference>
<feature type="coiled-coil region" evidence="6">
    <location>
        <begin position="855"/>
        <end position="959"/>
    </location>
</feature>
<dbReference type="HAMAP" id="MF_01894">
    <property type="entry name" value="Smc_prok"/>
    <property type="match status" value="1"/>
</dbReference>
<dbReference type="SUPFAM" id="SSF52540">
    <property type="entry name" value="P-loop containing nucleoside triphosphate hydrolases"/>
    <property type="match status" value="1"/>
</dbReference>
<comment type="subunit">
    <text evidence="6">Homodimer.</text>
</comment>
<keyword evidence="3 6" id="KW-0067">ATP-binding</keyword>
<dbReference type="InterPro" id="IPR036277">
    <property type="entry name" value="SMC_hinge_sf"/>
</dbReference>
<dbReference type="InterPro" id="IPR027417">
    <property type="entry name" value="P-loop_NTPase"/>
</dbReference>
<feature type="region of interest" description="Disordered" evidence="7">
    <location>
        <begin position="678"/>
        <end position="703"/>
    </location>
</feature>
<dbReference type="GO" id="GO:0030261">
    <property type="term" value="P:chromosome condensation"/>
    <property type="evidence" value="ECO:0007669"/>
    <property type="project" value="InterPro"/>
</dbReference>
<comment type="caution">
    <text evidence="9">The sequence shown here is derived from an EMBL/GenBank/DDBJ whole genome shotgun (WGS) entry which is preliminary data.</text>
</comment>
<evidence type="ECO:0000256" key="2">
    <source>
        <dbReference type="ARBA" id="ARBA00022741"/>
    </source>
</evidence>
<feature type="domain" description="SMC hinge" evidence="8">
    <location>
        <begin position="547"/>
        <end position="661"/>
    </location>
</feature>
<dbReference type="InterPro" id="IPR010935">
    <property type="entry name" value="SMC_hinge"/>
</dbReference>
<gene>
    <name evidence="6 9" type="primary">smc</name>
    <name evidence="9" type="ORF">RIF25_15265</name>
</gene>
<evidence type="ECO:0000256" key="5">
    <source>
        <dbReference type="ARBA" id="ARBA00023125"/>
    </source>
</evidence>
<dbReference type="GO" id="GO:0005524">
    <property type="term" value="F:ATP binding"/>
    <property type="evidence" value="ECO:0007669"/>
    <property type="project" value="UniProtKB-UniRule"/>
</dbReference>
<proteinExistence type="inferred from homology"/>
<dbReference type="RefSeq" id="WP_322879373.1">
    <property type="nucleotide sequence ID" value="NZ_JAVMIP010000023.1"/>
</dbReference>
<dbReference type="AlphaFoldDB" id="A0AAE4FTV3"/>
<organism evidence="9 10">
    <name type="scientific">Pseudocalidococcus azoricus BACA0444</name>
    <dbReference type="NCBI Taxonomy" id="2918990"/>
    <lineage>
        <taxon>Bacteria</taxon>
        <taxon>Bacillati</taxon>
        <taxon>Cyanobacteriota</taxon>
        <taxon>Cyanophyceae</taxon>
        <taxon>Acaryochloridales</taxon>
        <taxon>Thermosynechococcaceae</taxon>
        <taxon>Pseudocalidococcus</taxon>
        <taxon>Pseudocalidococcus azoricus</taxon>
    </lineage>
</organism>
<dbReference type="Gene3D" id="1.10.287.1490">
    <property type="match status" value="1"/>
</dbReference>
<dbReference type="SMART" id="SM00968">
    <property type="entry name" value="SMC_hinge"/>
    <property type="match status" value="1"/>
</dbReference>
<dbReference type="GO" id="GO:0016887">
    <property type="term" value="F:ATP hydrolysis activity"/>
    <property type="evidence" value="ECO:0007669"/>
    <property type="project" value="InterPro"/>
</dbReference>
<keyword evidence="1 6" id="KW-0963">Cytoplasm</keyword>
<feature type="coiled-coil region" evidence="6">
    <location>
        <begin position="703"/>
        <end position="768"/>
    </location>
</feature>
<comment type="subcellular location">
    <subcellularLocation>
        <location evidence="6">Cytoplasm</location>
    </subcellularLocation>
</comment>
<comment type="domain">
    <text evidence="6">Contains large globular domains required for ATP hydrolysis at each terminus and a third globular domain forming a flexible hinge near the middle of the molecule. These domains are separated by coiled-coil structures.</text>
</comment>
<feature type="coiled-coil region" evidence="6">
    <location>
        <begin position="998"/>
        <end position="1025"/>
    </location>
</feature>
<evidence type="ECO:0000256" key="4">
    <source>
        <dbReference type="ARBA" id="ARBA00023054"/>
    </source>
</evidence>
<evidence type="ECO:0000313" key="10">
    <source>
        <dbReference type="Proteomes" id="UP001268256"/>
    </source>
</evidence>
<evidence type="ECO:0000259" key="8">
    <source>
        <dbReference type="SMART" id="SM00968"/>
    </source>
</evidence>
<dbReference type="Pfam" id="PF02463">
    <property type="entry name" value="SMC_N"/>
    <property type="match status" value="2"/>
</dbReference>
<dbReference type="Gene3D" id="3.40.50.300">
    <property type="entry name" value="P-loop containing nucleotide triphosphate hydrolases"/>
    <property type="match status" value="2"/>
</dbReference>
<dbReference type="GO" id="GO:0007062">
    <property type="term" value="P:sister chromatid cohesion"/>
    <property type="evidence" value="ECO:0007669"/>
    <property type="project" value="InterPro"/>
</dbReference>
<dbReference type="GO" id="GO:0007059">
    <property type="term" value="P:chromosome segregation"/>
    <property type="evidence" value="ECO:0007669"/>
    <property type="project" value="UniProtKB-UniRule"/>
</dbReference>
<reference evidence="10" key="1">
    <citation type="submission" date="2023-07" db="EMBL/GenBank/DDBJ databases">
        <authorList>
            <person name="Luz R."/>
            <person name="Cordeiro R."/>
            <person name="Fonseca A."/>
            <person name="Goncalves V."/>
        </authorList>
    </citation>
    <scope>NUCLEOTIDE SEQUENCE [LARGE SCALE GENOMIC DNA]</scope>
    <source>
        <strain evidence="10">BACA0444</strain>
    </source>
</reference>
<protein>
    <recommendedName>
        <fullName evidence="6">Chromosome partition protein Smc</fullName>
    </recommendedName>
</protein>
<dbReference type="InterPro" id="IPR011890">
    <property type="entry name" value="SMC_prok"/>
</dbReference>
<dbReference type="GO" id="GO:0003677">
    <property type="term" value="F:DNA binding"/>
    <property type="evidence" value="ECO:0007669"/>
    <property type="project" value="UniProtKB-UniRule"/>
</dbReference>
<comment type="similarity">
    <text evidence="6">Belongs to the SMC family.</text>
</comment>
<dbReference type="GO" id="GO:0005737">
    <property type="term" value="C:cytoplasm"/>
    <property type="evidence" value="ECO:0007669"/>
    <property type="project" value="UniProtKB-SubCell"/>
</dbReference>
<dbReference type="NCBIfam" id="TIGR02169">
    <property type="entry name" value="SMC_prok_A"/>
    <property type="match status" value="1"/>
</dbReference>
<keyword evidence="4 6" id="KW-0175">Coiled coil</keyword>
<keyword evidence="2 6" id="KW-0547">Nucleotide-binding</keyword>
<feature type="compositionally biased region" description="Basic and acidic residues" evidence="7">
    <location>
        <begin position="693"/>
        <end position="703"/>
    </location>
</feature>
<feature type="binding site" evidence="6">
    <location>
        <begin position="32"/>
        <end position="39"/>
    </location>
    <ligand>
        <name>ATP</name>
        <dbReference type="ChEBI" id="CHEBI:30616"/>
    </ligand>
</feature>
<evidence type="ECO:0000256" key="3">
    <source>
        <dbReference type="ARBA" id="ARBA00022840"/>
    </source>
</evidence>
<dbReference type="PIRSF" id="PIRSF005719">
    <property type="entry name" value="SMC"/>
    <property type="match status" value="1"/>
</dbReference>
<dbReference type="Gene3D" id="1.20.1060.20">
    <property type="match status" value="1"/>
</dbReference>
<evidence type="ECO:0000256" key="1">
    <source>
        <dbReference type="ARBA" id="ARBA00022490"/>
    </source>
</evidence>